<evidence type="ECO:0000313" key="1">
    <source>
        <dbReference type="EMBL" id="KAJ8621247.1"/>
    </source>
</evidence>
<name>A0ACC2KJN4_PERAE</name>
<gene>
    <name evidence="1" type="ORF">MRB53_029776</name>
</gene>
<proteinExistence type="predicted"/>
<evidence type="ECO:0000313" key="2">
    <source>
        <dbReference type="Proteomes" id="UP001234297"/>
    </source>
</evidence>
<protein>
    <submittedName>
        <fullName evidence="1">Uncharacterized protein</fullName>
    </submittedName>
</protein>
<dbReference type="Proteomes" id="UP001234297">
    <property type="component" value="Chromosome 9"/>
</dbReference>
<dbReference type="EMBL" id="CM056817">
    <property type="protein sequence ID" value="KAJ8621247.1"/>
    <property type="molecule type" value="Genomic_DNA"/>
</dbReference>
<organism evidence="1 2">
    <name type="scientific">Persea americana</name>
    <name type="common">Avocado</name>
    <dbReference type="NCBI Taxonomy" id="3435"/>
    <lineage>
        <taxon>Eukaryota</taxon>
        <taxon>Viridiplantae</taxon>
        <taxon>Streptophyta</taxon>
        <taxon>Embryophyta</taxon>
        <taxon>Tracheophyta</taxon>
        <taxon>Spermatophyta</taxon>
        <taxon>Magnoliopsida</taxon>
        <taxon>Magnoliidae</taxon>
        <taxon>Laurales</taxon>
        <taxon>Lauraceae</taxon>
        <taxon>Persea</taxon>
    </lineage>
</organism>
<accession>A0ACC2KJN4</accession>
<comment type="caution">
    <text evidence="1">The sequence shown here is derived from an EMBL/GenBank/DDBJ whole genome shotgun (WGS) entry which is preliminary data.</text>
</comment>
<keyword evidence="2" id="KW-1185">Reference proteome</keyword>
<reference evidence="1 2" key="1">
    <citation type="journal article" date="2022" name="Hortic Res">
        <title>A haplotype resolved chromosomal level avocado genome allows analysis of novel avocado genes.</title>
        <authorList>
            <person name="Nath O."/>
            <person name="Fletcher S.J."/>
            <person name="Hayward A."/>
            <person name="Shaw L.M."/>
            <person name="Masouleh A.K."/>
            <person name="Furtado A."/>
            <person name="Henry R.J."/>
            <person name="Mitter N."/>
        </authorList>
    </citation>
    <scope>NUCLEOTIDE SEQUENCE [LARGE SCALE GENOMIC DNA]</scope>
    <source>
        <strain evidence="2">cv. Hass</strain>
    </source>
</reference>
<sequence length="149" mass="17292">MADPAGFDKWLILAAHLELFTPIDRPRVLYFVTLQFPRLSFPPQEEKEGSSLPLSLSPSTFSSRVDPTPPVKTTCQIPLTGKRKSRNRNLHRKEREALLPQSFFLLDFDASRNPNSYLEFDESIDHMARIEDLREKSIYSFCFLRLSFI</sequence>